<dbReference type="EMBL" id="AP021853">
    <property type="protein sequence ID" value="BBN97950.1"/>
    <property type="molecule type" value="Genomic_DNA"/>
</dbReference>
<dbReference type="Gene3D" id="3.40.50.720">
    <property type="entry name" value="NAD(P)-binding Rossmann-like Domain"/>
    <property type="match status" value="1"/>
</dbReference>
<evidence type="ECO:0000313" key="2">
    <source>
        <dbReference type="Proteomes" id="UP000326951"/>
    </source>
</evidence>
<name>A0A5K7WZR9_9BACL</name>
<evidence type="ECO:0000313" key="1">
    <source>
        <dbReference type="EMBL" id="BBN97950.1"/>
    </source>
</evidence>
<proteinExistence type="predicted"/>
<dbReference type="PIRSF" id="PIRSF001439">
    <property type="entry name" value="CryM"/>
    <property type="match status" value="1"/>
</dbReference>
<reference evidence="1 2" key="1">
    <citation type="submission" date="2019-09" db="EMBL/GenBank/DDBJ databases">
        <title>Complete genome sequence of Sporolactobacillus terrae 70-3.</title>
        <authorList>
            <person name="Tanaka N."/>
            <person name="Shiwa Y."/>
            <person name="Fujita N."/>
            <person name="Tanasupawat S."/>
        </authorList>
    </citation>
    <scope>NUCLEOTIDE SEQUENCE [LARGE SCALE GENOMIC DNA]</scope>
    <source>
        <strain evidence="1 2">70-3</strain>
    </source>
</reference>
<sequence>MFLFNEDEIRGCVCLNHSAIEQVEEGFTQLSQGQVVLPPMMRIDIPEHHGEVDVKTAYMKGLDTFAIKVSSGFFDNKALGLPSLSGMMILLHSVTGVPEAVLMDNGYLTDIRTACAGAIAAKYLAKAHVEIAGVIGTGVQARLQMEALHMMRPFKRLLVYGRRAEAVDAYIGEMSAKLGIACEAAPAEEVVRQSDVVVTTTPSREPIVQREWLHEGLHLTAMGADTELKQELDAEVFRKADRIVCDVKAQCLKYGELHHASDHGVLQNEDARMVELGELTAKAVPGRENDQQITLCDLTGTGVQDTAIARYAFERLVKMKTV</sequence>
<accession>A0A5K7WZR9</accession>
<dbReference type="Gene3D" id="3.30.1780.10">
    <property type="entry name" value="ornithine cyclodeaminase, domain 1"/>
    <property type="match status" value="1"/>
</dbReference>
<dbReference type="RefSeq" id="WP_152080260.1">
    <property type="nucleotide sequence ID" value="NZ_AP021853.1"/>
</dbReference>
<dbReference type="PANTHER" id="PTHR13812">
    <property type="entry name" value="KETIMINE REDUCTASE MU-CRYSTALLIN"/>
    <property type="match status" value="1"/>
</dbReference>
<dbReference type="Proteomes" id="UP000326951">
    <property type="component" value="Chromosome"/>
</dbReference>
<organism evidence="1 2">
    <name type="scientific">Sporolactobacillus terrae</name>
    <dbReference type="NCBI Taxonomy" id="269673"/>
    <lineage>
        <taxon>Bacteria</taxon>
        <taxon>Bacillati</taxon>
        <taxon>Bacillota</taxon>
        <taxon>Bacilli</taxon>
        <taxon>Bacillales</taxon>
        <taxon>Sporolactobacillaceae</taxon>
        <taxon>Sporolactobacillus</taxon>
    </lineage>
</organism>
<dbReference type="AlphaFoldDB" id="A0A5K7WZR9"/>
<dbReference type="InterPro" id="IPR036291">
    <property type="entry name" value="NAD(P)-bd_dom_sf"/>
</dbReference>
<dbReference type="PANTHER" id="PTHR13812:SF19">
    <property type="entry name" value="KETIMINE REDUCTASE MU-CRYSTALLIN"/>
    <property type="match status" value="1"/>
</dbReference>
<dbReference type="InterPro" id="IPR003462">
    <property type="entry name" value="ODC_Mu_crystall"/>
</dbReference>
<gene>
    <name evidence="1" type="ORF">St703_06550</name>
</gene>
<dbReference type="NCBIfam" id="NF006141">
    <property type="entry name" value="PRK08291.1"/>
    <property type="match status" value="1"/>
</dbReference>
<dbReference type="Pfam" id="PF02423">
    <property type="entry name" value="OCD_Mu_crystall"/>
    <property type="match status" value="1"/>
</dbReference>
<dbReference type="SUPFAM" id="SSF51735">
    <property type="entry name" value="NAD(P)-binding Rossmann-fold domains"/>
    <property type="match status" value="1"/>
</dbReference>
<dbReference type="InterPro" id="IPR023401">
    <property type="entry name" value="ODC_N"/>
</dbReference>
<protein>
    <submittedName>
        <fullName evidence="1">Cyclodeaminase</fullName>
    </submittedName>
</protein>
<dbReference type="GO" id="GO:0005737">
    <property type="term" value="C:cytoplasm"/>
    <property type="evidence" value="ECO:0007669"/>
    <property type="project" value="TreeGrafter"/>
</dbReference>